<reference evidence="2" key="2">
    <citation type="journal article" date="2021" name="PeerJ">
        <title>Extensive microbial diversity within the chicken gut microbiome revealed by metagenomics and culture.</title>
        <authorList>
            <person name="Gilroy R."/>
            <person name="Ravi A."/>
            <person name="Getino M."/>
            <person name="Pursley I."/>
            <person name="Horton D.L."/>
            <person name="Alikhan N.F."/>
            <person name="Baker D."/>
            <person name="Gharbi K."/>
            <person name="Hall N."/>
            <person name="Watson M."/>
            <person name="Adriaenssens E.M."/>
            <person name="Foster-Nyarko E."/>
            <person name="Jarju S."/>
            <person name="Secka A."/>
            <person name="Antonio M."/>
            <person name="Oren A."/>
            <person name="Chaudhuri R.R."/>
            <person name="La Ragione R."/>
            <person name="Hildebrand F."/>
            <person name="Pallen M.J."/>
        </authorList>
    </citation>
    <scope>NUCLEOTIDE SEQUENCE</scope>
    <source>
        <strain evidence="2">ChiW13-3771</strain>
    </source>
</reference>
<evidence type="ECO:0000256" key="1">
    <source>
        <dbReference type="SAM" id="Phobius"/>
    </source>
</evidence>
<dbReference type="Pfam" id="PF12679">
    <property type="entry name" value="ABC2_membrane_2"/>
    <property type="match status" value="1"/>
</dbReference>
<keyword evidence="1" id="KW-0812">Transmembrane</keyword>
<sequence>MILEWKKELLRKKNWIILGVVIVLCIGIGIVIHIQETYNEKIKEYNYTHNIELLQEFIKDKESILEENGSNKEIEQALEEDQKKLYLYEAMLDALEDGDWKQELKLNIEQLEEDIVAYHNGNLVGITEEELIKQQQQYTFLYENEIQPQDVNETVSGWNLVYMLFQGTILPNFLPLIFILFCIDMMSVEQEQKTMKLLLLQPISRRTILRRKLMAGLAHTISFTVVIVIVTFIAGSILGGVGDLRYPLDMNPIFGSDQKILSLKDYFLQSIPLWLCSIFFYVSVAFLISTICLNSMVATIIGIVAVEGGFSVMKIAKDSVFIYEPFYIGNIGELFKTEHTPNGWIVMGVLIVSAVVCIRISNYVLKKKEFYL</sequence>
<evidence type="ECO:0000313" key="2">
    <source>
        <dbReference type="EMBL" id="HIR88348.1"/>
    </source>
</evidence>
<gene>
    <name evidence="2" type="ORF">IAC96_05295</name>
</gene>
<organism evidence="2 3">
    <name type="scientific">Candidatus Fimimorpha faecalis</name>
    <dbReference type="NCBI Taxonomy" id="2840824"/>
    <lineage>
        <taxon>Bacteria</taxon>
        <taxon>Bacillati</taxon>
        <taxon>Bacillota</taxon>
        <taxon>Clostridia</taxon>
        <taxon>Eubacteriales</taxon>
        <taxon>Candidatus Fimimorpha</taxon>
    </lineage>
</organism>
<protein>
    <submittedName>
        <fullName evidence="2">ABC transporter permease subunit</fullName>
    </submittedName>
</protein>
<dbReference type="AlphaFoldDB" id="A0A9D1JCN7"/>
<feature type="transmembrane region" description="Helical" evidence="1">
    <location>
        <begin position="344"/>
        <end position="365"/>
    </location>
</feature>
<name>A0A9D1JCN7_9FIRM</name>
<feature type="transmembrane region" description="Helical" evidence="1">
    <location>
        <begin position="296"/>
        <end position="316"/>
    </location>
</feature>
<accession>A0A9D1JCN7</accession>
<dbReference type="PANTHER" id="PTHR37305">
    <property type="entry name" value="INTEGRAL MEMBRANE PROTEIN-RELATED"/>
    <property type="match status" value="1"/>
</dbReference>
<keyword evidence="1" id="KW-0472">Membrane</keyword>
<dbReference type="Proteomes" id="UP000824201">
    <property type="component" value="Unassembled WGS sequence"/>
</dbReference>
<dbReference type="GO" id="GO:0140359">
    <property type="term" value="F:ABC-type transporter activity"/>
    <property type="evidence" value="ECO:0007669"/>
    <property type="project" value="InterPro"/>
</dbReference>
<dbReference type="GO" id="GO:0005886">
    <property type="term" value="C:plasma membrane"/>
    <property type="evidence" value="ECO:0007669"/>
    <property type="project" value="UniProtKB-SubCell"/>
</dbReference>
<feature type="transmembrane region" description="Helical" evidence="1">
    <location>
        <begin position="271"/>
        <end position="289"/>
    </location>
</feature>
<dbReference type="EMBL" id="DVHN01000057">
    <property type="protein sequence ID" value="HIR88348.1"/>
    <property type="molecule type" value="Genomic_DNA"/>
</dbReference>
<reference evidence="2" key="1">
    <citation type="submission" date="2020-10" db="EMBL/GenBank/DDBJ databases">
        <authorList>
            <person name="Gilroy R."/>
        </authorList>
    </citation>
    <scope>NUCLEOTIDE SEQUENCE</scope>
    <source>
        <strain evidence="2">ChiW13-3771</strain>
    </source>
</reference>
<dbReference type="PANTHER" id="PTHR37305:SF1">
    <property type="entry name" value="MEMBRANE PROTEIN"/>
    <property type="match status" value="1"/>
</dbReference>
<keyword evidence="1" id="KW-1133">Transmembrane helix</keyword>
<feature type="transmembrane region" description="Helical" evidence="1">
    <location>
        <begin position="213"/>
        <end position="238"/>
    </location>
</feature>
<proteinExistence type="predicted"/>
<evidence type="ECO:0000313" key="3">
    <source>
        <dbReference type="Proteomes" id="UP000824201"/>
    </source>
</evidence>
<comment type="caution">
    <text evidence="2">The sequence shown here is derived from an EMBL/GenBank/DDBJ whole genome shotgun (WGS) entry which is preliminary data.</text>
</comment>
<feature type="transmembrane region" description="Helical" evidence="1">
    <location>
        <begin position="15"/>
        <end position="34"/>
    </location>
</feature>
<feature type="transmembrane region" description="Helical" evidence="1">
    <location>
        <begin position="160"/>
        <end position="183"/>
    </location>
</feature>